<protein>
    <recommendedName>
        <fullName evidence="9">Centriolar and ciliogenesis-associated protein HYLS1 C-terminal domain-containing protein</fullName>
    </recommendedName>
</protein>
<dbReference type="EMBL" id="JAODUP010000210">
    <property type="protein sequence ID" value="KAK2156559.1"/>
    <property type="molecule type" value="Genomic_DNA"/>
</dbReference>
<feature type="region of interest" description="Disordered" evidence="8">
    <location>
        <begin position="81"/>
        <end position="162"/>
    </location>
</feature>
<dbReference type="InterPro" id="IPR026227">
    <property type="entry name" value="HYLS1"/>
</dbReference>
<proteinExistence type="inferred from homology"/>
<evidence type="ECO:0000259" key="9">
    <source>
        <dbReference type="Pfam" id="PF15311"/>
    </source>
</evidence>
<feature type="region of interest" description="Disordered" evidence="8">
    <location>
        <begin position="43"/>
        <end position="64"/>
    </location>
</feature>
<dbReference type="PANTHER" id="PTHR34174:SF1">
    <property type="entry name" value="CENTRIOLAR AND CILIOGENESIS-ASSOCIATED PROTEIN HYLS1"/>
    <property type="match status" value="1"/>
</dbReference>
<dbReference type="GO" id="GO:0097730">
    <property type="term" value="C:non-motile cilium"/>
    <property type="evidence" value="ECO:0007669"/>
    <property type="project" value="TreeGrafter"/>
</dbReference>
<dbReference type="PANTHER" id="PTHR34174">
    <property type="entry name" value="HYDROLETHALUS SYNDROME PROTEIN 1"/>
    <property type="match status" value="1"/>
</dbReference>
<comment type="subcellular location">
    <subcellularLocation>
        <location evidence="2">Cell projection</location>
        <location evidence="2">Cilium</location>
    </subcellularLocation>
    <subcellularLocation>
        <location evidence="1">Cytoplasm</location>
        <location evidence="1">Cytoskeleton</location>
        <location evidence="1">Microtubule organizing center</location>
        <location evidence="1">Centrosome</location>
        <location evidence="1">Centriole</location>
    </subcellularLocation>
</comment>
<dbReference type="GO" id="GO:0005814">
    <property type="term" value="C:centriole"/>
    <property type="evidence" value="ECO:0007669"/>
    <property type="project" value="UniProtKB-SubCell"/>
</dbReference>
<evidence type="ECO:0000313" key="11">
    <source>
        <dbReference type="Proteomes" id="UP001208570"/>
    </source>
</evidence>
<feature type="domain" description="Centriolar and ciliogenesis-associated protein HYLS1 C-terminal" evidence="9">
    <location>
        <begin position="251"/>
        <end position="341"/>
    </location>
</feature>
<evidence type="ECO:0000256" key="7">
    <source>
        <dbReference type="ARBA" id="ARBA00023273"/>
    </source>
</evidence>
<feature type="compositionally biased region" description="Low complexity" evidence="8">
    <location>
        <begin position="47"/>
        <end position="61"/>
    </location>
</feature>
<accession>A0AAD9JNM0</accession>
<keyword evidence="4" id="KW-0963">Cytoplasm</keyword>
<reference evidence="10" key="1">
    <citation type="journal article" date="2023" name="Mol. Biol. Evol.">
        <title>Third-Generation Sequencing Reveals the Adaptive Role of the Epigenome in Three Deep-Sea Polychaetes.</title>
        <authorList>
            <person name="Perez M."/>
            <person name="Aroh O."/>
            <person name="Sun Y."/>
            <person name="Lan Y."/>
            <person name="Juniper S.K."/>
            <person name="Young C.R."/>
            <person name="Angers B."/>
            <person name="Qian P.Y."/>
        </authorList>
    </citation>
    <scope>NUCLEOTIDE SEQUENCE</scope>
    <source>
        <strain evidence="10">P08H-3</strain>
    </source>
</reference>
<keyword evidence="11" id="KW-1185">Reference proteome</keyword>
<evidence type="ECO:0000256" key="2">
    <source>
        <dbReference type="ARBA" id="ARBA00004138"/>
    </source>
</evidence>
<organism evidence="10 11">
    <name type="scientific">Paralvinella palmiformis</name>
    <dbReference type="NCBI Taxonomy" id="53620"/>
    <lineage>
        <taxon>Eukaryota</taxon>
        <taxon>Metazoa</taxon>
        <taxon>Spiralia</taxon>
        <taxon>Lophotrochozoa</taxon>
        <taxon>Annelida</taxon>
        <taxon>Polychaeta</taxon>
        <taxon>Sedentaria</taxon>
        <taxon>Canalipalpata</taxon>
        <taxon>Terebellida</taxon>
        <taxon>Terebelliformia</taxon>
        <taxon>Alvinellidae</taxon>
        <taxon>Paralvinella</taxon>
    </lineage>
</organism>
<evidence type="ECO:0000313" key="10">
    <source>
        <dbReference type="EMBL" id="KAK2156559.1"/>
    </source>
</evidence>
<dbReference type="InterPro" id="IPR052319">
    <property type="entry name" value="Centriolar_ciliogenesis_assoc"/>
</dbReference>
<keyword evidence="7" id="KW-0966">Cell projection</keyword>
<comment type="caution">
    <text evidence="10">The sequence shown here is derived from an EMBL/GenBank/DDBJ whole genome shotgun (WGS) entry which is preliminary data.</text>
</comment>
<comment type="similarity">
    <text evidence="3">Belongs to the HYLS1 family.</text>
</comment>
<evidence type="ECO:0000256" key="6">
    <source>
        <dbReference type="ARBA" id="ARBA00023212"/>
    </source>
</evidence>
<dbReference type="Proteomes" id="UP001208570">
    <property type="component" value="Unassembled WGS sequence"/>
</dbReference>
<evidence type="ECO:0000256" key="4">
    <source>
        <dbReference type="ARBA" id="ARBA00022490"/>
    </source>
</evidence>
<name>A0AAD9JNM0_9ANNE</name>
<evidence type="ECO:0000256" key="3">
    <source>
        <dbReference type="ARBA" id="ARBA00010091"/>
    </source>
</evidence>
<evidence type="ECO:0000256" key="8">
    <source>
        <dbReference type="SAM" id="MobiDB-lite"/>
    </source>
</evidence>
<dbReference type="GO" id="GO:0060271">
    <property type="term" value="P:cilium assembly"/>
    <property type="evidence" value="ECO:0007669"/>
    <property type="project" value="TreeGrafter"/>
</dbReference>
<dbReference type="InterPro" id="IPR027918">
    <property type="entry name" value="HYLS1_C_dom"/>
</dbReference>
<sequence>MDEFDFTEDEIREQLEILGYTNVPMERLQEFKRDLEHLVKRERSKNSSLFSTSEQSSSSDSEIQRARHLNLNNHIRQPFDDLNHRMTAGGSNSLPEHTKYGRDSIHKPQPVDDVNKQHRVSDSTQAGDHLVRQYTLYTGDDREDQTDSREEDTTLNSTTSTERRIMKRKILRKHDGHTEIYETESESGDVDSLQERLRSLPISVHITRPATAPEHRTRICEAYSSKPCSARPDYATVYRLPEDYEGPKALIRPMEKDPHTKNIKKADPVAKYQQYRSSWQQYRPPGEKQHKSIRWGIREQMLYHDQVVDKKQHKVHVPNTYTIPSDKKRKNLRWQVRYDLAQGIVPSSMFD</sequence>
<gene>
    <name evidence="10" type="ORF">LSH36_210g04007</name>
</gene>
<evidence type="ECO:0000256" key="1">
    <source>
        <dbReference type="ARBA" id="ARBA00004114"/>
    </source>
</evidence>
<keyword evidence="5" id="KW-0970">Cilium biogenesis/degradation</keyword>
<keyword evidence="6" id="KW-0206">Cytoskeleton</keyword>
<dbReference type="Pfam" id="PF15311">
    <property type="entry name" value="HYLS1_C"/>
    <property type="match status" value="1"/>
</dbReference>
<dbReference type="AlphaFoldDB" id="A0AAD9JNM0"/>
<dbReference type="PRINTS" id="PR02098">
    <property type="entry name" value="HYLETHALUSS1"/>
</dbReference>
<evidence type="ECO:0000256" key="5">
    <source>
        <dbReference type="ARBA" id="ARBA00022794"/>
    </source>
</evidence>
<feature type="compositionally biased region" description="Basic and acidic residues" evidence="8">
    <location>
        <begin position="96"/>
        <end position="121"/>
    </location>
</feature>